<dbReference type="SMART" id="SM00409">
    <property type="entry name" value="IG"/>
    <property type="match status" value="2"/>
</dbReference>
<accession>A0A4W3K2A1</accession>
<dbReference type="OMA" id="HYANTCK"/>
<dbReference type="Pfam" id="PF07686">
    <property type="entry name" value="V-set"/>
    <property type="match status" value="2"/>
</dbReference>
<dbReference type="PANTHER" id="PTHR11860">
    <property type="entry name" value="POLYMERIC-IMMUNOGLOBULIN RECEPTOR"/>
    <property type="match status" value="1"/>
</dbReference>
<reference evidence="6" key="1">
    <citation type="journal article" date="2006" name="Science">
        <title>Ancient noncoding elements conserved in the human genome.</title>
        <authorList>
            <person name="Venkatesh B."/>
            <person name="Kirkness E.F."/>
            <person name="Loh Y.H."/>
            <person name="Halpern A.L."/>
            <person name="Lee A.P."/>
            <person name="Johnson J."/>
            <person name="Dandona N."/>
            <person name="Viswanathan L.D."/>
            <person name="Tay A."/>
            <person name="Venter J.C."/>
            <person name="Strausberg R.L."/>
            <person name="Brenner S."/>
        </authorList>
    </citation>
    <scope>NUCLEOTIDE SEQUENCE [LARGE SCALE GENOMIC DNA]</scope>
</reference>
<reference evidence="5" key="4">
    <citation type="submission" date="2025-08" db="UniProtKB">
        <authorList>
            <consortium name="Ensembl"/>
        </authorList>
    </citation>
    <scope>IDENTIFICATION</scope>
</reference>
<evidence type="ECO:0000313" key="6">
    <source>
        <dbReference type="Proteomes" id="UP000314986"/>
    </source>
</evidence>
<organism evidence="5 6">
    <name type="scientific">Callorhinchus milii</name>
    <name type="common">Ghost shark</name>
    <dbReference type="NCBI Taxonomy" id="7868"/>
    <lineage>
        <taxon>Eukaryota</taxon>
        <taxon>Metazoa</taxon>
        <taxon>Chordata</taxon>
        <taxon>Craniata</taxon>
        <taxon>Vertebrata</taxon>
        <taxon>Chondrichthyes</taxon>
        <taxon>Holocephali</taxon>
        <taxon>Chimaeriformes</taxon>
        <taxon>Callorhinchidae</taxon>
        <taxon>Callorhinchus</taxon>
    </lineage>
</organism>
<dbReference type="Proteomes" id="UP000314986">
    <property type="component" value="Unassembled WGS sequence"/>
</dbReference>
<dbReference type="InterPro" id="IPR013783">
    <property type="entry name" value="Ig-like_fold"/>
</dbReference>
<dbReference type="AlphaFoldDB" id="A0A4W3K2A1"/>
<evidence type="ECO:0000259" key="4">
    <source>
        <dbReference type="SMART" id="SM00409"/>
    </source>
</evidence>
<evidence type="ECO:0000256" key="1">
    <source>
        <dbReference type="ARBA" id="ARBA00004370"/>
    </source>
</evidence>
<dbReference type="SUPFAM" id="SSF48726">
    <property type="entry name" value="Immunoglobulin"/>
    <property type="match status" value="2"/>
</dbReference>
<keyword evidence="3" id="KW-0472">Membrane</keyword>
<reference evidence="6" key="3">
    <citation type="journal article" date="2014" name="Nature">
        <title>Elephant shark genome provides unique insights into gnathostome evolution.</title>
        <authorList>
            <consortium name="International Elephant Shark Genome Sequencing Consortium"/>
            <person name="Venkatesh B."/>
            <person name="Lee A.P."/>
            <person name="Ravi V."/>
            <person name="Maurya A.K."/>
            <person name="Lian M.M."/>
            <person name="Swann J.B."/>
            <person name="Ohta Y."/>
            <person name="Flajnik M.F."/>
            <person name="Sutoh Y."/>
            <person name="Kasahara M."/>
            <person name="Hoon S."/>
            <person name="Gangu V."/>
            <person name="Roy S.W."/>
            <person name="Irimia M."/>
            <person name="Korzh V."/>
            <person name="Kondrychyn I."/>
            <person name="Lim Z.W."/>
            <person name="Tay B.H."/>
            <person name="Tohari S."/>
            <person name="Kong K.W."/>
            <person name="Ho S."/>
            <person name="Lorente-Galdos B."/>
            <person name="Quilez J."/>
            <person name="Marques-Bonet T."/>
            <person name="Raney B.J."/>
            <person name="Ingham P.W."/>
            <person name="Tay A."/>
            <person name="Hillier L.W."/>
            <person name="Minx P."/>
            <person name="Boehm T."/>
            <person name="Wilson R.K."/>
            <person name="Brenner S."/>
            <person name="Warren W.C."/>
        </authorList>
    </citation>
    <scope>NUCLEOTIDE SEQUENCE [LARGE SCALE GENOMIC DNA]</scope>
</reference>
<keyword evidence="6" id="KW-1185">Reference proteome</keyword>
<dbReference type="GO" id="GO:0004888">
    <property type="term" value="F:transmembrane signaling receptor activity"/>
    <property type="evidence" value="ECO:0007669"/>
    <property type="project" value="TreeGrafter"/>
</dbReference>
<feature type="domain" description="Immunoglobulin" evidence="4">
    <location>
        <begin position="144"/>
        <end position="243"/>
    </location>
</feature>
<dbReference type="PANTHER" id="PTHR11860:SF87">
    <property type="entry name" value="CMRF35-LIKE MOLECULE 8"/>
    <property type="match status" value="1"/>
</dbReference>
<evidence type="ECO:0000256" key="2">
    <source>
        <dbReference type="ARBA" id="ARBA00022692"/>
    </source>
</evidence>
<dbReference type="CDD" id="cd05716">
    <property type="entry name" value="IgV_pIgR_like"/>
    <property type="match status" value="1"/>
</dbReference>
<comment type="subcellular location">
    <subcellularLocation>
        <location evidence="1">Membrane</location>
    </subcellularLocation>
</comment>
<evidence type="ECO:0000256" key="3">
    <source>
        <dbReference type="ARBA" id="ARBA00023136"/>
    </source>
</evidence>
<dbReference type="InterPro" id="IPR050671">
    <property type="entry name" value="CD300_family_receptors"/>
</dbReference>
<protein>
    <recommendedName>
        <fullName evidence="4">Immunoglobulin domain-containing protein</fullName>
    </recommendedName>
</protein>
<dbReference type="Ensembl" id="ENSCMIT00000038574.1">
    <property type="protein sequence ID" value="ENSCMIP00000038025.1"/>
    <property type="gene ID" value="ENSCMIG00000015987.1"/>
</dbReference>
<evidence type="ECO:0000313" key="5">
    <source>
        <dbReference type="Ensembl" id="ENSCMIP00000038025.1"/>
    </source>
</evidence>
<reference evidence="6" key="2">
    <citation type="journal article" date="2007" name="PLoS Biol.">
        <title>Survey sequencing and comparative analysis of the elephant shark (Callorhinchus milii) genome.</title>
        <authorList>
            <person name="Venkatesh B."/>
            <person name="Kirkness E.F."/>
            <person name="Loh Y.H."/>
            <person name="Halpern A.L."/>
            <person name="Lee A.P."/>
            <person name="Johnson J."/>
            <person name="Dandona N."/>
            <person name="Viswanathan L.D."/>
            <person name="Tay A."/>
            <person name="Venter J.C."/>
            <person name="Strausberg R.L."/>
            <person name="Brenner S."/>
        </authorList>
    </citation>
    <scope>NUCLEOTIDE SEQUENCE [LARGE SCALE GENOMIC DNA]</scope>
</reference>
<sequence length="274" mass="30973">MDKSSGAHSLYTFGNLLLKDALVLSSYSSICDILSIDSGGLWAEAEVTGVVGRAITIDCRYGKQTYSRHRKYWCRGHFRSTCKVVIDTRADNGQRGNFSIVDNARDGVFTVTMKNLNTRDTGWYCTEVSKCIYTSYFSDTLRATQSVTGVVGRAITIDCHYQKQWYRNNKKYWCWGYYRDSCQVVIDTKANNGRRGRFSITDNRDGVFTVTMENLTTGDAGWYNCGIEIPVFDPMFGVELHVSEGKLSELLILILMCKTLICESNQEDPTSTIQ</sequence>
<dbReference type="GeneTree" id="ENSGT00950000182977"/>
<proteinExistence type="predicted"/>
<dbReference type="InParanoid" id="A0A4W3K2A1"/>
<keyword evidence="2" id="KW-0812">Transmembrane</keyword>
<feature type="domain" description="Immunoglobulin" evidence="4">
    <location>
        <begin position="44"/>
        <end position="143"/>
    </location>
</feature>
<dbReference type="InterPro" id="IPR003599">
    <property type="entry name" value="Ig_sub"/>
</dbReference>
<dbReference type="GO" id="GO:0005886">
    <property type="term" value="C:plasma membrane"/>
    <property type="evidence" value="ECO:0007669"/>
    <property type="project" value="TreeGrafter"/>
</dbReference>
<dbReference type="STRING" id="7868.ENSCMIP00000038025"/>
<dbReference type="Gene3D" id="2.60.40.10">
    <property type="entry name" value="Immunoglobulins"/>
    <property type="match status" value="2"/>
</dbReference>
<dbReference type="InterPro" id="IPR013106">
    <property type="entry name" value="Ig_V-set"/>
</dbReference>
<reference evidence="5" key="5">
    <citation type="submission" date="2025-09" db="UniProtKB">
        <authorList>
            <consortium name="Ensembl"/>
        </authorList>
    </citation>
    <scope>IDENTIFICATION</scope>
</reference>
<dbReference type="InterPro" id="IPR036179">
    <property type="entry name" value="Ig-like_dom_sf"/>
</dbReference>
<name>A0A4W3K2A1_CALMI</name>